<proteinExistence type="predicted"/>
<feature type="chain" id="PRO_5031035003" description="Secreted protein" evidence="2">
    <location>
        <begin position="24"/>
        <end position="87"/>
    </location>
</feature>
<dbReference type="AlphaFoldDB" id="A0A7S2JPP7"/>
<dbReference type="EMBL" id="HBGW01031560">
    <property type="protein sequence ID" value="CAD9552516.1"/>
    <property type="molecule type" value="Transcribed_RNA"/>
</dbReference>
<organism evidence="3">
    <name type="scientific">Zooxanthella nutricula</name>
    <dbReference type="NCBI Taxonomy" id="1333877"/>
    <lineage>
        <taxon>Eukaryota</taxon>
        <taxon>Sar</taxon>
        <taxon>Alveolata</taxon>
        <taxon>Dinophyceae</taxon>
        <taxon>Peridiniales</taxon>
        <taxon>Peridiniales incertae sedis</taxon>
        <taxon>Zooxanthella</taxon>
    </lineage>
</organism>
<evidence type="ECO:0000256" key="2">
    <source>
        <dbReference type="SAM" id="SignalP"/>
    </source>
</evidence>
<feature type="signal peptide" evidence="2">
    <location>
        <begin position="1"/>
        <end position="23"/>
    </location>
</feature>
<sequence>MERLGTVGLLFIVVSLLLRCCAAGCHCMSGVYGVELYTLLEEGHYGDSDLSDLDDDDVSSDSSDNDSPCNSLPIIDEITPLHDQVQH</sequence>
<keyword evidence="2" id="KW-0732">Signal</keyword>
<protein>
    <recommendedName>
        <fullName evidence="4">Secreted protein</fullName>
    </recommendedName>
</protein>
<accession>A0A7S2JPP7</accession>
<reference evidence="3" key="1">
    <citation type="submission" date="2021-01" db="EMBL/GenBank/DDBJ databases">
        <authorList>
            <person name="Corre E."/>
            <person name="Pelletier E."/>
            <person name="Niang G."/>
            <person name="Scheremetjew M."/>
            <person name="Finn R."/>
            <person name="Kale V."/>
            <person name="Holt S."/>
            <person name="Cochrane G."/>
            <person name="Meng A."/>
            <person name="Brown T."/>
            <person name="Cohen L."/>
        </authorList>
    </citation>
    <scope>NUCLEOTIDE SEQUENCE</scope>
    <source>
        <strain evidence="3">RCC3387</strain>
    </source>
</reference>
<evidence type="ECO:0000313" key="3">
    <source>
        <dbReference type="EMBL" id="CAD9552516.1"/>
    </source>
</evidence>
<feature type="compositionally biased region" description="Acidic residues" evidence="1">
    <location>
        <begin position="50"/>
        <end position="59"/>
    </location>
</feature>
<evidence type="ECO:0008006" key="4">
    <source>
        <dbReference type="Google" id="ProtNLM"/>
    </source>
</evidence>
<name>A0A7S2JPP7_9DINO</name>
<gene>
    <name evidence="3" type="ORF">BRAN1462_LOCUS19932</name>
</gene>
<evidence type="ECO:0000256" key="1">
    <source>
        <dbReference type="SAM" id="MobiDB-lite"/>
    </source>
</evidence>
<feature type="region of interest" description="Disordered" evidence="1">
    <location>
        <begin position="50"/>
        <end position="87"/>
    </location>
</feature>